<keyword evidence="4" id="KW-1185">Reference proteome</keyword>
<sequence length="914" mass="100850">MRMRELIPEKTLKQLRDKRAQKCYKERRERYLAERGITASASTDDDSTEPVSTDTGDGRATVPQEEAPETNSCEEAGVGGGSPIPVPELLDVSAVAAIAGGENNVNNITPTAENISPTQTPDMSERVLNVSEDELVSPAASPEETLWRQDVAQTARSCKLTRAAQQHLEVNTVTQLLRNAISEACDLPMGQPQSQIDTLHDRVTALFVSEERGVAGRRKGRRRGQNKRGNRRYLYARTQDIYKKEPGILAKHVRNNVDWLEEPGVKAPAQDVRDLYKKLWGTNPSEVQVPFLGEPSEPALGLGTVLTAVTAKEVNTRLSRMKMSTAPGPDGIKKGDIKRVPGANEVLQLFFNLIMISGKIPTAWRKNRTTLIPKEGKDGMLAENYRPITISSLMSRIYFGIIDSKLRAKARFSPRQKGFMNESGCFNNIHILNELLRHSKAKNGLVVTQLDVSKAFDTVPHQAIGHALRRKGFPEQVISSLAFADDLLLVAQTVPHAKDQLSSTEAYLSSLGMKIAANKCRTFRVNRTKDSWYLTDPGLELDSGEVIPVAGAGDHLVYLGCKLSPWVGVTTEGIRADLASTLSRVQRLKLKPHQKVDLISTYIVPHYLYQLSIAMPAMTQIKLMDQELRVVVKNILHLPQATTNALLYCGKRDGGLAIPRLEWLATSSALKAGLKFVDNPDPAMQALATGTKLESRVRRLALDARIAWPVTGEQLTSYTRTQKKAELARWKRLGSQGKSAAAFADSKIGNAWLRDPSLLKPCRMITALKMRTNSCADRAAMSRATRIPDPTCRQCGSQIETLGHILGQCRHTKPHRIRRHDEIKNLIVEELKKKGPEVAITVEPTVAATGGGNLKPDLVIQSRGRVFVVDVTVRHEDGNNLAQGFTSKVEKIAACYLNSSRGGQLALLKSYQSW</sequence>
<dbReference type="PANTHER" id="PTHR19446">
    <property type="entry name" value="REVERSE TRANSCRIPTASES"/>
    <property type="match status" value="1"/>
</dbReference>
<proteinExistence type="predicted"/>
<dbReference type="Pfam" id="PF00078">
    <property type="entry name" value="RVT_1"/>
    <property type="match status" value="1"/>
</dbReference>
<dbReference type="OrthoDB" id="6772021at2759"/>
<evidence type="ECO:0000313" key="3">
    <source>
        <dbReference type="EMBL" id="CAH2021565.1"/>
    </source>
</evidence>
<accession>A0A9P0QJE9</accession>
<feature type="domain" description="Reverse transcriptase" evidence="2">
    <location>
        <begin position="372"/>
        <end position="479"/>
    </location>
</feature>
<name>A0A9P0QJE9_ACAOB</name>
<dbReference type="Proteomes" id="UP001152888">
    <property type="component" value="Unassembled WGS sequence"/>
</dbReference>
<evidence type="ECO:0000256" key="1">
    <source>
        <dbReference type="SAM" id="MobiDB-lite"/>
    </source>
</evidence>
<comment type="caution">
    <text evidence="3">The sequence shown here is derived from an EMBL/GenBank/DDBJ whole genome shotgun (WGS) entry which is preliminary data.</text>
</comment>
<dbReference type="InterPro" id="IPR000477">
    <property type="entry name" value="RT_dom"/>
</dbReference>
<dbReference type="EMBL" id="CAKOFQ010012541">
    <property type="protein sequence ID" value="CAH2021565.1"/>
    <property type="molecule type" value="Genomic_DNA"/>
</dbReference>
<dbReference type="CDD" id="cd01650">
    <property type="entry name" value="RT_nLTR_like"/>
    <property type="match status" value="1"/>
</dbReference>
<protein>
    <recommendedName>
        <fullName evidence="2">Reverse transcriptase domain-containing protein</fullName>
    </recommendedName>
</protein>
<gene>
    <name evidence="3" type="ORF">ACAOBT_LOCUS38624</name>
</gene>
<evidence type="ECO:0000313" key="4">
    <source>
        <dbReference type="Proteomes" id="UP001152888"/>
    </source>
</evidence>
<organism evidence="3 4">
    <name type="scientific">Acanthoscelides obtectus</name>
    <name type="common">Bean weevil</name>
    <name type="synonym">Bruchus obtectus</name>
    <dbReference type="NCBI Taxonomy" id="200917"/>
    <lineage>
        <taxon>Eukaryota</taxon>
        <taxon>Metazoa</taxon>
        <taxon>Ecdysozoa</taxon>
        <taxon>Arthropoda</taxon>
        <taxon>Hexapoda</taxon>
        <taxon>Insecta</taxon>
        <taxon>Pterygota</taxon>
        <taxon>Neoptera</taxon>
        <taxon>Endopterygota</taxon>
        <taxon>Coleoptera</taxon>
        <taxon>Polyphaga</taxon>
        <taxon>Cucujiformia</taxon>
        <taxon>Chrysomeloidea</taxon>
        <taxon>Chrysomelidae</taxon>
        <taxon>Bruchinae</taxon>
        <taxon>Bruchini</taxon>
        <taxon>Acanthoscelides</taxon>
    </lineage>
</organism>
<reference evidence="3" key="1">
    <citation type="submission" date="2022-03" db="EMBL/GenBank/DDBJ databases">
        <authorList>
            <person name="Sayadi A."/>
        </authorList>
    </citation>
    <scope>NUCLEOTIDE SEQUENCE</scope>
</reference>
<dbReference type="AlphaFoldDB" id="A0A9P0QJE9"/>
<evidence type="ECO:0000259" key="2">
    <source>
        <dbReference type="Pfam" id="PF00078"/>
    </source>
</evidence>
<feature type="region of interest" description="Disordered" evidence="1">
    <location>
        <begin position="26"/>
        <end position="85"/>
    </location>
</feature>